<feature type="compositionally biased region" description="Low complexity" evidence="12">
    <location>
        <begin position="252"/>
        <end position="267"/>
    </location>
</feature>
<dbReference type="FunFam" id="1.10.1670.10:FF:000005">
    <property type="entry name" value="N-glycosylase/DNA lyase OGG1"/>
    <property type="match status" value="1"/>
</dbReference>
<evidence type="ECO:0000256" key="1">
    <source>
        <dbReference type="ARBA" id="ARBA00004123"/>
    </source>
</evidence>
<evidence type="ECO:0000313" key="15">
    <source>
        <dbReference type="Proteomes" id="UP001244011"/>
    </source>
</evidence>
<dbReference type="PANTHER" id="PTHR10242">
    <property type="entry name" value="8-OXOGUANINE DNA GLYCOSYLASE"/>
    <property type="match status" value="1"/>
</dbReference>
<dbReference type="GO" id="GO:0034039">
    <property type="term" value="F:8-oxo-7,8-dihydroguanine DNA N-glycosylase activity"/>
    <property type="evidence" value="ECO:0007669"/>
    <property type="project" value="TreeGrafter"/>
</dbReference>
<dbReference type="Pfam" id="PF07934">
    <property type="entry name" value="OGG_N"/>
    <property type="match status" value="1"/>
</dbReference>
<dbReference type="CDD" id="cd00056">
    <property type="entry name" value="ENDO3c"/>
    <property type="match status" value="1"/>
</dbReference>
<dbReference type="SUPFAM" id="SSF55945">
    <property type="entry name" value="TATA-box binding protein-like"/>
    <property type="match status" value="1"/>
</dbReference>
<keyword evidence="9" id="KW-0511">Multifunctional enzyme</keyword>
<evidence type="ECO:0000256" key="8">
    <source>
        <dbReference type="ARBA" id="ARBA00023242"/>
    </source>
</evidence>
<dbReference type="AlphaFoldDB" id="A0AAJ0FL33"/>
<dbReference type="RefSeq" id="XP_060280913.1">
    <property type="nucleotide sequence ID" value="XM_060425274.1"/>
</dbReference>
<accession>A0AAJ0FL33</accession>
<evidence type="ECO:0000256" key="5">
    <source>
        <dbReference type="ARBA" id="ARBA00022801"/>
    </source>
</evidence>
<evidence type="ECO:0000256" key="11">
    <source>
        <dbReference type="ARBA" id="ARBA00044632"/>
    </source>
</evidence>
<dbReference type="Gene3D" id="1.10.1670.10">
    <property type="entry name" value="Helix-hairpin-Helix base-excision DNA repair enzymes (C-terminal)"/>
    <property type="match status" value="1"/>
</dbReference>
<comment type="similarity">
    <text evidence="2">Belongs to the type-1 OGG1 family.</text>
</comment>
<feature type="region of interest" description="Disordered" evidence="12">
    <location>
        <begin position="242"/>
        <end position="268"/>
    </location>
</feature>
<sequence>MKMASVPGISEWRKLPLSLTELCIDTTLRCGQAFRWRKIGDEWHCALQGRIVSLRQDATHLHYKATWPSTEAAAATATKPLSVPSPPGKPSSSSPGVEDDTLALVRSYFNLDHSLPALYATWSSRDANFARRSAAFGGVRILNQDAWEALVAFICSSNNNIARIAGMLARLCARFGPDLGRLSSSSSPTANDADDHDPPFHDLPGPDALAGPEVESALRALGFGYRARYVADAARQVATERPPGWLAGLRNPSSSTPTPPDSSTGDGYKAARDALLALPGVGPKVADCVCLMGLGWAEAVPVDTHVWRIARRDYGFGGGSGGSSSSSSSGKAISKAMYDAVGDHFRAVWGPYAGWAQSVLFTANLRSFAEQAAGGGGRRGTAVARVDGEDREEKKQVVKVEEREDGEDGMVAVASAAAVGRKRKRKMAERESGLKVEEGQETTEVKVVTRILRSSKRRKTST</sequence>
<dbReference type="InterPro" id="IPR012904">
    <property type="entry name" value="OGG_N"/>
</dbReference>
<evidence type="ECO:0000256" key="2">
    <source>
        <dbReference type="ARBA" id="ARBA00010679"/>
    </source>
</evidence>
<evidence type="ECO:0000259" key="13">
    <source>
        <dbReference type="SMART" id="SM00478"/>
    </source>
</evidence>
<feature type="region of interest" description="Disordered" evidence="12">
    <location>
        <begin position="76"/>
        <end position="97"/>
    </location>
</feature>
<keyword evidence="4" id="KW-0227">DNA damage</keyword>
<keyword evidence="15" id="KW-1185">Reference proteome</keyword>
<evidence type="ECO:0000313" key="14">
    <source>
        <dbReference type="EMBL" id="KAK1764700.1"/>
    </source>
</evidence>
<feature type="region of interest" description="Disordered" evidence="12">
    <location>
        <begin position="372"/>
        <end position="396"/>
    </location>
</feature>
<organism evidence="14 15">
    <name type="scientific">Phialemonium atrogriseum</name>
    <dbReference type="NCBI Taxonomy" id="1093897"/>
    <lineage>
        <taxon>Eukaryota</taxon>
        <taxon>Fungi</taxon>
        <taxon>Dikarya</taxon>
        <taxon>Ascomycota</taxon>
        <taxon>Pezizomycotina</taxon>
        <taxon>Sordariomycetes</taxon>
        <taxon>Sordariomycetidae</taxon>
        <taxon>Cephalothecales</taxon>
        <taxon>Cephalothecaceae</taxon>
        <taxon>Phialemonium</taxon>
    </lineage>
</organism>
<dbReference type="InterPro" id="IPR011257">
    <property type="entry name" value="DNA_glycosylase"/>
</dbReference>
<feature type="compositionally biased region" description="Basic and acidic residues" evidence="12">
    <location>
        <begin position="386"/>
        <end position="396"/>
    </location>
</feature>
<dbReference type="GO" id="GO:0003684">
    <property type="term" value="F:damaged DNA binding"/>
    <property type="evidence" value="ECO:0007669"/>
    <property type="project" value="InterPro"/>
</dbReference>
<dbReference type="SMART" id="SM00478">
    <property type="entry name" value="ENDO3c"/>
    <property type="match status" value="1"/>
</dbReference>
<dbReference type="InterPro" id="IPR052054">
    <property type="entry name" value="Oxidative_DNA_repair_enzyme"/>
</dbReference>
<dbReference type="Gene3D" id="3.30.310.40">
    <property type="match status" value="1"/>
</dbReference>
<dbReference type="PANTHER" id="PTHR10242:SF2">
    <property type="entry name" value="N-GLYCOSYLASE_DNA LYASE"/>
    <property type="match status" value="1"/>
</dbReference>
<protein>
    <recommendedName>
        <fullName evidence="3">DNA-(apurinic or apyrimidinic site) lyase</fullName>
        <ecNumber evidence="3">4.2.99.18</ecNumber>
    </recommendedName>
</protein>
<dbReference type="GO" id="GO:0005634">
    <property type="term" value="C:nucleus"/>
    <property type="evidence" value="ECO:0007669"/>
    <property type="project" value="UniProtKB-SubCell"/>
</dbReference>
<keyword evidence="8" id="KW-0539">Nucleus</keyword>
<evidence type="ECO:0000256" key="12">
    <source>
        <dbReference type="SAM" id="MobiDB-lite"/>
    </source>
</evidence>
<dbReference type="GeneID" id="85308461"/>
<feature type="compositionally biased region" description="Basic and acidic residues" evidence="12">
    <location>
        <begin position="428"/>
        <end position="438"/>
    </location>
</feature>
<gene>
    <name evidence="14" type="ORF">QBC33DRAFT_477656</name>
</gene>
<dbReference type="InterPro" id="IPR023170">
    <property type="entry name" value="HhH_base_excis_C"/>
</dbReference>
<dbReference type="Pfam" id="PF00730">
    <property type="entry name" value="HhH-GPD"/>
    <property type="match status" value="1"/>
</dbReference>
<evidence type="ECO:0000256" key="3">
    <source>
        <dbReference type="ARBA" id="ARBA00012720"/>
    </source>
</evidence>
<dbReference type="GO" id="GO:0006289">
    <property type="term" value="P:nucleotide-excision repair"/>
    <property type="evidence" value="ECO:0007669"/>
    <property type="project" value="InterPro"/>
</dbReference>
<keyword evidence="5" id="KW-0378">Hydrolase</keyword>
<evidence type="ECO:0000256" key="10">
    <source>
        <dbReference type="ARBA" id="ARBA00023295"/>
    </source>
</evidence>
<comment type="catalytic activity">
    <reaction evidence="11">
        <text>2'-deoxyribonucleotide-(2'-deoxyribose 5'-phosphate)-2'-deoxyribonucleotide-DNA = a 3'-end 2'-deoxyribonucleotide-(2,3-dehydro-2,3-deoxyribose 5'-phosphate)-DNA + a 5'-end 5'-phospho-2'-deoxyribonucleoside-DNA + H(+)</text>
        <dbReference type="Rhea" id="RHEA:66592"/>
        <dbReference type="Rhea" id="RHEA-COMP:13180"/>
        <dbReference type="Rhea" id="RHEA-COMP:16897"/>
        <dbReference type="Rhea" id="RHEA-COMP:17067"/>
        <dbReference type="ChEBI" id="CHEBI:15378"/>
        <dbReference type="ChEBI" id="CHEBI:136412"/>
        <dbReference type="ChEBI" id="CHEBI:157695"/>
        <dbReference type="ChEBI" id="CHEBI:167181"/>
        <dbReference type="EC" id="4.2.99.18"/>
    </reaction>
</comment>
<dbReference type="Proteomes" id="UP001244011">
    <property type="component" value="Unassembled WGS sequence"/>
</dbReference>
<dbReference type="Gene3D" id="1.10.340.30">
    <property type="entry name" value="Hypothetical protein, domain 2"/>
    <property type="match status" value="1"/>
</dbReference>
<dbReference type="EMBL" id="MU839019">
    <property type="protein sequence ID" value="KAK1764700.1"/>
    <property type="molecule type" value="Genomic_DNA"/>
</dbReference>
<feature type="region of interest" description="Disordered" evidence="12">
    <location>
        <begin position="420"/>
        <end position="441"/>
    </location>
</feature>
<feature type="domain" description="HhH-GPD" evidence="13">
    <location>
        <begin position="155"/>
        <end position="358"/>
    </location>
</feature>
<comment type="subcellular location">
    <subcellularLocation>
        <location evidence="1">Nucleus</location>
    </subcellularLocation>
</comment>
<evidence type="ECO:0000256" key="6">
    <source>
        <dbReference type="ARBA" id="ARBA00023204"/>
    </source>
</evidence>
<keyword evidence="6" id="KW-0234">DNA repair</keyword>
<dbReference type="SUPFAM" id="SSF48150">
    <property type="entry name" value="DNA-glycosylase"/>
    <property type="match status" value="1"/>
</dbReference>
<dbReference type="EC" id="4.2.99.18" evidence="3"/>
<reference evidence="14" key="1">
    <citation type="submission" date="2023-06" db="EMBL/GenBank/DDBJ databases">
        <title>Genome-scale phylogeny and comparative genomics of the fungal order Sordariales.</title>
        <authorList>
            <consortium name="Lawrence Berkeley National Laboratory"/>
            <person name="Hensen N."/>
            <person name="Bonometti L."/>
            <person name="Westerberg I."/>
            <person name="Brannstrom I.O."/>
            <person name="Guillou S."/>
            <person name="Cros-Aarteil S."/>
            <person name="Calhoun S."/>
            <person name="Haridas S."/>
            <person name="Kuo A."/>
            <person name="Mondo S."/>
            <person name="Pangilinan J."/>
            <person name="Riley R."/>
            <person name="Labutti K."/>
            <person name="Andreopoulos B."/>
            <person name="Lipzen A."/>
            <person name="Chen C."/>
            <person name="Yanf M."/>
            <person name="Daum C."/>
            <person name="Ng V."/>
            <person name="Clum A."/>
            <person name="Steindorff A."/>
            <person name="Ohm R."/>
            <person name="Martin F."/>
            <person name="Silar P."/>
            <person name="Natvig D."/>
            <person name="Lalanne C."/>
            <person name="Gautier V."/>
            <person name="Ament-Velasquez S.L."/>
            <person name="Kruys A."/>
            <person name="Hutchinson M.I."/>
            <person name="Powell A.J."/>
            <person name="Barry K."/>
            <person name="Miller A.N."/>
            <person name="Grigoriev I.V."/>
            <person name="Debuchy R."/>
            <person name="Gladieux P."/>
            <person name="Thoren M.H."/>
            <person name="Johannesson H."/>
        </authorList>
    </citation>
    <scope>NUCLEOTIDE SEQUENCE</scope>
    <source>
        <strain evidence="14">8032-3</strain>
    </source>
</reference>
<keyword evidence="10" id="KW-0326">Glycosidase</keyword>
<comment type="caution">
    <text evidence="14">The sequence shown here is derived from an EMBL/GenBank/DDBJ whole genome shotgun (WGS) entry which is preliminary data.</text>
</comment>
<name>A0AAJ0FL33_9PEZI</name>
<feature type="region of interest" description="Disordered" evidence="12">
    <location>
        <begin position="183"/>
        <end position="208"/>
    </location>
</feature>
<evidence type="ECO:0000256" key="4">
    <source>
        <dbReference type="ARBA" id="ARBA00022763"/>
    </source>
</evidence>
<evidence type="ECO:0000256" key="7">
    <source>
        <dbReference type="ARBA" id="ARBA00023239"/>
    </source>
</evidence>
<dbReference type="InterPro" id="IPR003265">
    <property type="entry name" value="HhH-GPD_domain"/>
</dbReference>
<dbReference type="GO" id="GO:0006285">
    <property type="term" value="P:base-excision repair, AP site formation"/>
    <property type="evidence" value="ECO:0007669"/>
    <property type="project" value="TreeGrafter"/>
</dbReference>
<proteinExistence type="inferred from homology"/>
<evidence type="ECO:0000256" key="9">
    <source>
        <dbReference type="ARBA" id="ARBA00023268"/>
    </source>
</evidence>
<keyword evidence="7 14" id="KW-0456">Lyase</keyword>
<dbReference type="GO" id="GO:0140078">
    <property type="term" value="F:class I DNA-(apurinic or apyrimidinic site) endonuclease activity"/>
    <property type="evidence" value="ECO:0007669"/>
    <property type="project" value="UniProtKB-EC"/>
</dbReference>